<evidence type="ECO:0000259" key="8">
    <source>
        <dbReference type="Pfam" id="PF05209"/>
    </source>
</evidence>
<evidence type="ECO:0000313" key="10">
    <source>
        <dbReference type="Proteomes" id="UP000721844"/>
    </source>
</evidence>
<feature type="domain" description="Septum formation inhibitor MinC C-terminal" evidence="7">
    <location>
        <begin position="129"/>
        <end position="227"/>
    </location>
</feature>
<dbReference type="EMBL" id="JAESVA010000001">
    <property type="protein sequence ID" value="MCB8879283.1"/>
    <property type="molecule type" value="Genomic_DNA"/>
</dbReference>
<comment type="caution">
    <text evidence="9">The sequence shown here is derived from an EMBL/GenBank/DDBJ whole genome shotgun (WGS) entry which is preliminary data.</text>
</comment>
<dbReference type="RefSeq" id="WP_319796407.1">
    <property type="nucleotide sequence ID" value="NZ_JAESVA010000001.1"/>
</dbReference>
<keyword evidence="2 6" id="KW-0132">Cell division</keyword>
<dbReference type="Gene3D" id="3.30.70.260">
    <property type="match status" value="1"/>
</dbReference>
<comment type="function">
    <text evidence="5 6">Cell division inhibitor that blocks the formation of polar Z ring septums. Rapidly oscillates between the poles of the cell to destabilize FtsZ filaments that have formed before they mature into polar Z rings. Prevents FtsZ polymerization.</text>
</comment>
<proteinExistence type="inferred from homology"/>
<comment type="subunit">
    <text evidence="6">Interacts with MinD and FtsZ.</text>
</comment>
<evidence type="ECO:0000256" key="5">
    <source>
        <dbReference type="ARBA" id="ARBA00025606"/>
    </source>
</evidence>
<sequence length="231" mass="24618">MTTLSRTRPNLRVRGRSFMAFVLSPDAPLRNWLAELDAQIERSATFFAGRPIVVDLSGIPDSDPDLDTLFDELRSRGIRIIGAEGADGLTPALQSVGGPLIGGRPLGLYEVPDDPPDEPPAPEPTSMVLDEPVRSGQTILFPQGDLTINGSVASGAEIMAGGSIHVYGALRGRAIAGVTGNQQARIFCKKLDAELISIDGLYMTAEDMDSFRGKSIQARLEGSSIIITEIS</sequence>
<keyword evidence="3 6" id="KW-0717">Septation</keyword>
<dbReference type="PANTHER" id="PTHR34108">
    <property type="entry name" value="SEPTUM SITE-DETERMINING PROTEIN MINC"/>
    <property type="match status" value="1"/>
</dbReference>
<dbReference type="InterPro" id="IPR013033">
    <property type="entry name" value="MinC"/>
</dbReference>
<comment type="similarity">
    <text evidence="1 6">Belongs to the MinC family.</text>
</comment>
<protein>
    <recommendedName>
        <fullName evidence="6">Probable septum site-determining protein MinC</fullName>
    </recommendedName>
</protein>
<dbReference type="GO" id="GO:1901891">
    <property type="term" value="P:regulation of cell septum assembly"/>
    <property type="evidence" value="ECO:0007669"/>
    <property type="project" value="InterPro"/>
</dbReference>
<keyword evidence="4 6" id="KW-0131">Cell cycle</keyword>
<dbReference type="InterPro" id="IPR036145">
    <property type="entry name" value="MinC_C_sf"/>
</dbReference>
<dbReference type="Proteomes" id="UP000721844">
    <property type="component" value="Unassembled WGS sequence"/>
</dbReference>
<dbReference type="HAMAP" id="MF_00267">
    <property type="entry name" value="MinC"/>
    <property type="match status" value="1"/>
</dbReference>
<dbReference type="Pfam" id="PF05209">
    <property type="entry name" value="MinC_N"/>
    <property type="match status" value="1"/>
</dbReference>
<gene>
    <name evidence="6 9" type="primary">minC</name>
    <name evidence="9" type="ORF">ACELLULO517_03480</name>
</gene>
<reference evidence="9 10" key="1">
    <citation type="journal article" date="2021" name="Microorganisms">
        <title>Acidisoma silvae sp. nov. and Acidisomacellulosilytica sp. nov., Two Acidophilic Bacteria Isolated from Decaying Wood, Hydrolyzing Cellulose and Producing Poly-3-hydroxybutyrate.</title>
        <authorList>
            <person name="Mieszkin S."/>
            <person name="Pouder E."/>
            <person name="Uroz S."/>
            <person name="Simon-Colin C."/>
            <person name="Alain K."/>
        </authorList>
    </citation>
    <scope>NUCLEOTIDE SEQUENCE [LARGE SCALE GENOMIC DNA]</scope>
    <source>
        <strain evidence="9 10">HW T5.17</strain>
    </source>
</reference>
<dbReference type="Pfam" id="PF03775">
    <property type="entry name" value="MinC_C"/>
    <property type="match status" value="1"/>
</dbReference>
<dbReference type="AlphaFoldDB" id="A0A963YY01"/>
<evidence type="ECO:0000313" key="9">
    <source>
        <dbReference type="EMBL" id="MCB8879283.1"/>
    </source>
</evidence>
<accession>A0A963YY01</accession>
<dbReference type="PANTHER" id="PTHR34108:SF1">
    <property type="entry name" value="SEPTUM SITE-DETERMINING PROTEIN MINC"/>
    <property type="match status" value="1"/>
</dbReference>
<dbReference type="SUPFAM" id="SSF63848">
    <property type="entry name" value="Cell-division inhibitor MinC, C-terminal domain"/>
    <property type="match status" value="1"/>
</dbReference>
<dbReference type="GO" id="GO:0051302">
    <property type="term" value="P:regulation of cell division"/>
    <property type="evidence" value="ECO:0007669"/>
    <property type="project" value="InterPro"/>
</dbReference>
<dbReference type="InterPro" id="IPR007874">
    <property type="entry name" value="MinC_N"/>
</dbReference>
<dbReference type="GO" id="GO:0000917">
    <property type="term" value="P:division septum assembly"/>
    <property type="evidence" value="ECO:0007669"/>
    <property type="project" value="UniProtKB-KW"/>
</dbReference>
<evidence type="ECO:0000256" key="2">
    <source>
        <dbReference type="ARBA" id="ARBA00022618"/>
    </source>
</evidence>
<feature type="domain" description="Septum formation inhibitor MinC N-terminal" evidence="8">
    <location>
        <begin position="14"/>
        <end position="79"/>
    </location>
</feature>
<dbReference type="GO" id="GO:0000902">
    <property type="term" value="P:cell morphogenesis"/>
    <property type="evidence" value="ECO:0007669"/>
    <property type="project" value="InterPro"/>
</dbReference>
<dbReference type="Gene3D" id="2.160.20.70">
    <property type="match status" value="1"/>
</dbReference>
<keyword evidence="10" id="KW-1185">Reference proteome</keyword>
<evidence type="ECO:0000256" key="6">
    <source>
        <dbReference type="HAMAP-Rule" id="MF_00267"/>
    </source>
</evidence>
<name>A0A963YY01_9PROT</name>
<evidence type="ECO:0000256" key="4">
    <source>
        <dbReference type="ARBA" id="ARBA00023306"/>
    </source>
</evidence>
<evidence type="ECO:0000256" key="1">
    <source>
        <dbReference type="ARBA" id="ARBA00006291"/>
    </source>
</evidence>
<dbReference type="NCBIfam" id="TIGR01222">
    <property type="entry name" value="minC"/>
    <property type="match status" value="1"/>
</dbReference>
<dbReference type="InterPro" id="IPR016098">
    <property type="entry name" value="CAP/MinC_C"/>
</dbReference>
<organism evidence="9 10">
    <name type="scientific">Acidisoma cellulosilyticum</name>
    <dbReference type="NCBI Taxonomy" id="2802395"/>
    <lineage>
        <taxon>Bacteria</taxon>
        <taxon>Pseudomonadati</taxon>
        <taxon>Pseudomonadota</taxon>
        <taxon>Alphaproteobacteria</taxon>
        <taxon>Acetobacterales</taxon>
        <taxon>Acidocellaceae</taxon>
        <taxon>Acidisoma</taxon>
    </lineage>
</organism>
<evidence type="ECO:0000256" key="3">
    <source>
        <dbReference type="ARBA" id="ARBA00023210"/>
    </source>
</evidence>
<dbReference type="InterPro" id="IPR005526">
    <property type="entry name" value="Septum_form_inhib_MinC_C"/>
</dbReference>
<evidence type="ECO:0000259" key="7">
    <source>
        <dbReference type="Pfam" id="PF03775"/>
    </source>
</evidence>